<organism evidence="3 4">
    <name type="scientific">Seonamhaeicola maritimus</name>
    <dbReference type="NCBI Taxonomy" id="2591822"/>
    <lineage>
        <taxon>Bacteria</taxon>
        <taxon>Pseudomonadati</taxon>
        <taxon>Bacteroidota</taxon>
        <taxon>Flavobacteriia</taxon>
        <taxon>Flavobacteriales</taxon>
        <taxon>Flavobacteriaceae</taxon>
    </lineage>
</organism>
<dbReference type="InterPro" id="IPR000182">
    <property type="entry name" value="GNAT_dom"/>
</dbReference>
<comment type="caution">
    <text evidence="3">The sequence shown here is derived from an EMBL/GenBank/DDBJ whole genome shotgun (WGS) entry which is preliminary data.</text>
</comment>
<gene>
    <name evidence="3" type="ORF">FUA22_10320</name>
</gene>
<dbReference type="AlphaFoldDB" id="A0A5C7GH97"/>
<dbReference type="PROSITE" id="PS51186">
    <property type="entry name" value="GNAT"/>
    <property type="match status" value="1"/>
</dbReference>
<protein>
    <submittedName>
        <fullName evidence="3">GNAT family N-acetyltransferase</fullName>
    </submittedName>
</protein>
<evidence type="ECO:0000313" key="3">
    <source>
        <dbReference type="EMBL" id="TXG36958.1"/>
    </source>
</evidence>
<feature type="domain" description="N-acetyltransferase" evidence="2">
    <location>
        <begin position="1"/>
        <end position="143"/>
    </location>
</feature>
<accession>A0A5C7GH97</accession>
<dbReference type="RefSeq" id="WP_147768004.1">
    <property type="nucleotide sequence ID" value="NZ_CANNCE010000002.1"/>
</dbReference>
<dbReference type="GO" id="GO:0008080">
    <property type="term" value="F:N-acetyltransferase activity"/>
    <property type="evidence" value="ECO:0007669"/>
    <property type="project" value="InterPro"/>
</dbReference>
<dbReference type="Gene3D" id="3.40.630.30">
    <property type="match status" value="1"/>
</dbReference>
<dbReference type="Proteomes" id="UP000321080">
    <property type="component" value="Unassembled WGS sequence"/>
</dbReference>
<dbReference type="EMBL" id="VRKQ01000010">
    <property type="protein sequence ID" value="TXG36958.1"/>
    <property type="molecule type" value="Genomic_DNA"/>
</dbReference>
<proteinExistence type="predicted"/>
<evidence type="ECO:0000256" key="1">
    <source>
        <dbReference type="ARBA" id="ARBA00022679"/>
    </source>
</evidence>
<dbReference type="PANTHER" id="PTHR13947:SF37">
    <property type="entry name" value="LD18367P"/>
    <property type="match status" value="1"/>
</dbReference>
<reference evidence="3 4" key="1">
    <citation type="submission" date="2019-08" db="EMBL/GenBank/DDBJ databases">
        <title>Seonamhaeicola sediminis sp. nov., isolated from marine sediment.</title>
        <authorList>
            <person name="Cao W.R."/>
        </authorList>
    </citation>
    <scope>NUCLEOTIDE SEQUENCE [LARGE SCALE GENOMIC DNA]</scope>
    <source>
        <strain evidence="3 4">1505</strain>
    </source>
</reference>
<dbReference type="OrthoDB" id="273614at2"/>
<keyword evidence="1 3" id="KW-0808">Transferase</keyword>
<name>A0A5C7GH97_9FLAO</name>
<keyword evidence="4" id="KW-1185">Reference proteome</keyword>
<dbReference type="InterPro" id="IPR016181">
    <property type="entry name" value="Acyl_CoA_acyltransferase"/>
</dbReference>
<sequence length="143" mass="15987">MKIRELVSVNDEVLDAFRNLIPLLSPSSALPSRKDLETIVNSNNTKLFIAEEGNDIIGTLTLVFNKIPTGEKAWIEDVVVDNSARGKGVGKSLTQFAIDYAINRGINKIDLTSSPERIAANNLYQKLGFKKRVTNVYRYFNNK</sequence>
<dbReference type="CDD" id="cd04301">
    <property type="entry name" value="NAT_SF"/>
    <property type="match status" value="1"/>
</dbReference>
<dbReference type="PANTHER" id="PTHR13947">
    <property type="entry name" value="GNAT FAMILY N-ACETYLTRANSFERASE"/>
    <property type="match status" value="1"/>
</dbReference>
<evidence type="ECO:0000313" key="4">
    <source>
        <dbReference type="Proteomes" id="UP000321080"/>
    </source>
</evidence>
<dbReference type="SUPFAM" id="SSF55729">
    <property type="entry name" value="Acyl-CoA N-acyltransferases (Nat)"/>
    <property type="match status" value="1"/>
</dbReference>
<evidence type="ECO:0000259" key="2">
    <source>
        <dbReference type="PROSITE" id="PS51186"/>
    </source>
</evidence>
<dbReference type="InterPro" id="IPR050769">
    <property type="entry name" value="NAT_camello-type"/>
</dbReference>
<dbReference type="Pfam" id="PF00583">
    <property type="entry name" value="Acetyltransf_1"/>
    <property type="match status" value="1"/>
</dbReference>